<dbReference type="Gene3D" id="1.25.40.20">
    <property type="entry name" value="Ankyrin repeat-containing domain"/>
    <property type="match status" value="1"/>
</dbReference>
<reference evidence="2" key="1">
    <citation type="submission" date="2018-11" db="EMBL/GenBank/DDBJ databases">
        <authorList>
            <consortium name="Pathogen Informatics"/>
        </authorList>
    </citation>
    <scope>NUCLEOTIDE SEQUENCE</scope>
</reference>
<keyword evidence="3" id="KW-1185">Reference proteome</keyword>
<proteinExistence type="predicted"/>
<comment type="caution">
    <text evidence="2">The sequence shown here is derived from an EMBL/GenBank/DDBJ whole genome shotgun (WGS) entry which is preliminary data.</text>
</comment>
<accession>A0A3S4ZD14</accession>
<gene>
    <name evidence="2" type="ORF">PXEA_LOCUS1801</name>
</gene>
<sequence>MACASLSFEAVSFLLAHGALVHSLDQRQVSPLIYAIKAVSDSQNRLRINSSEAMLKVSIGTTDFVKPERTHSFLASVSAAKETSECSATDAFSDPSLLLAARLVRLLRLSGAHLPCGETERATIINEAAAHGDLRQLRLFQLAGASLEV</sequence>
<dbReference type="EMBL" id="CAAALY010003749">
    <property type="protein sequence ID" value="VEL08361.1"/>
    <property type="molecule type" value="Genomic_DNA"/>
</dbReference>
<dbReference type="Proteomes" id="UP000784294">
    <property type="component" value="Unassembled WGS sequence"/>
</dbReference>
<protein>
    <submittedName>
        <fullName evidence="2">Uncharacterized protein</fullName>
    </submittedName>
</protein>
<dbReference type="SUPFAM" id="SSF48403">
    <property type="entry name" value="Ankyrin repeat"/>
    <property type="match status" value="1"/>
</dbReference>
<feature type="chain" id="PRO_5018744106" evidence="1">
    <location>
        <begin position="19"/>
        <end position="149"/>
    </location>
</feature>
<dbReference type="AlphaFoldDB" id="A0A3S4ZD14"/>
<organism evidence="2 3">
    <name type="scientific">Protopolystoma xenopodis</name>
    <dbReference type="NCBI Taxonomy" id="117903"/>
    <lineage>
        <taxon>Eukaryota</taxon>
        <taxon>Metazoa</taxon>
        <taxon>Spiralia</taxon>
        <taxon>Lophotrochozoa</taxon>
        <taxon>Platyhelminthes</taxon>
        <taxon>Monogenea</taxon>
        <taxon>Polyopisthocotylea</taxon>
        <taxon>Polystomatidea</taxon>
        <taxon>Polystomatidae</taxon>
        <taxon>Protopolystoma</taxon>
    </lineage>
</organism>
<evidence type="ECO:0000313" key="3">
    <source>
        <dbReference type="Proteomes" id="UP000784294"/>
    </source>
</evidence>
<dbReference type="InterPro" id="IPR036770">
    <property type="entry name" value="Ankyrin_rpt-contain_sf"/>
</dbReference>
<name>A0A3S4ZD14_9PLAT</name>
<evidence type="ECO:0000313" key="2">
    <source>
        <dbReference type="EMBL" id="VEL08361.1"/>
    </source>
</evidence>
<feature type="signal peptide" evidence="1">
    <location>
        <begin position="1"/>
        <end position="18"/>
    </location>
</feature>
<keyword evidence="1" id="KW-0732">Signal</keyword>
<evidence type="ECO:0000256" key="1">
    <source>
        <dbReference type="SAM" id="SignalP"/>
    </source>
</evidence>